<dbReference type="Gene3D" id="3.20.20.300">
    <property type="entry name" value="Glycoside hydrolase, family 3, N-terminal domain"/>
    <property type="match status" value="1"/>
</dbReference>
<evidence type="ECO:0000256" key="3">
    <source>
        <dbReference type="ARBA" id="ARBA00012744"/>
    </source>
</evidence>
<evidence type="ECO:0000256" key="4">
    <source>
        <dbReference type="ARBA" id="ARBA00022729"/>
    </source>
</evidence>
<dbReference type="FunFam" id="2.60.40.10:FF:000495">
    <property type="entry name" value="Periplasmic beta-glucosidase"/>
    <property type="match status" value="1"/>
</dbReference>
<dbReference type="InterPro" id="IPR002772">
    <property type="entry name" value="Glyco_hydro_3_C"/>
</dbReference>
<dbReference type="Pfam" id="PF14310">
    <property type="entry name" value="Fn3-like"/>
    <property type="match status" value="1"/>
</dbReference>
<dbReference type="PRINTS" id="PR00133">
    <property type="entry name" value="GLHYDRLASE3"/>
</dbReference>
<evidence type="ECO:0000256" key="9">
    <source>
        <dbReference type="ARBA" id="ARBA00032594"/>
    </source>
</evidence>
<dbReference type="PANTHER" id="PTHR30620">
    <property type="entry name" value="PERIPLASMIC BETA-GLUCOSIDASE-RELATED"/>
    <property type="match status" value="1"/>
</dbReference>
<dbReference type="InterPro" id="IPR017853">
    <property type="entry name" value="GH"/>
</dbReference>
<comment type="similarity">
    <text evidence="2">Belongs to the glycosyl hydrolase 3 family.</text>
</comment>
<dbReference type="Gene3D" id="2.60.40.10">
    <property type="entry name" value="Immunoglobulins"/>
    <property type="match status" value="1"/>
</dbReference>
<dbReference type="AlphaFoldDB" id="A0A140JXI5"/>
<dbReference type="SMART" id="SM01217">
    <property type="entry name" value="Fn3_like"/>
    <property type="match status" value="1"/>
</dbReference>
<dbReference type="InterPro" id="IPR036962">
    <property type="entry name" value="Glyco_hydro_3_N_sf"/>
</dbReference>
<dbReference type="SUPFAM" id="SSF52279">
    <property type="entry name" value="Beta-D-glucan exohydrolase, C-terminal domain"/>
    <property type="match status" value="1"/>
</dbReference>
<keyword evidence="4" id="KW-0732">Signal</keyword>
<dbReference type="PANTHER" id="PTHR30620:SF16">
    <property type="entry name" value="LYSOSOMAL BETA GLUCOSIDASE"/>
    <property type="match status" value="1"/>
</dbReference>
<protein>
    <recommendedName>
        <fullName evidence="3">beta-glucosidase</fullName>
        <ecNumber evidence="3">3.2.1.21</ecNumber>
    </recommendedName>
    <alternativeName>
        <fullName evidence="9">Beta-D-glucoside glucohydrolase</fullName>
    </alternativeName>
    <alternativeName>
        <fullName evidence="7">Cellobiase</fullName>
    </alternativeName>
    <alternativeName>
        <fullName evidence="8">Gentiobiase</fullName>
    </alternativeName>
</protein>
<gene>
    <name evidence="11" type="primary">BGL3D1</name>
</gene>
<dbReference type="Pfam" id="PF01915">
    <property type="entry name" value="Glyco_hydro_3_C"/>
    <property type="match status" value="1"/>
</dbReference>
<dbReference type="InterPro" id="IPR001764">
    <property type="entry name" value="Glyco_hydro_3_N"/>
</dbReference>
<evidence type="ECO:0000256" key="5">
    <source>
        <dbReference type="ARBA" id="ARBA00022801"/>
    </source>
</evidence>
<keyword evidence="6" id="KW-0326">Glycosidase</keyword>
<reference evidence="11" key="1">
    <citation type="journal article" date="2016" name="Sci. Rep.">
        <title>Culture-independent method for identification of microbial enzyme-encoding genes by activity-based single-cell sequencing using a water-in-oil microdroplet platform.</title>
        <authorList>
            <person name="Nakamura K."/>
            <person name="Iizuka R."/>
            <person name="Nishi S."/>
            <person name="Yoshida T."/>
            <person name="Hatada Y."/>
            <person name="Takaki Y."/>
            <person name="Iguchi A."/>
            <person name="Yoon D.H."/>
            <person name="Sekiguchi T."/>
            <person name="Shoji S."/>
            <person name="Funatsu T."/>
        </authorList>
    </citation>
    <scope>NUCLEOTIDE SEQUENCE</scope>
    <source>
        <strain evidence="11">D7</strain>
    </source>
</reference>
<dbReference type="EC" id="3.2.1.21" evidence="3"/>
<sequence length="739" mass="81141">MPANICQQLNKAKNLDKESYVSSLLSQMTLKEKIGQMSQFNNDDDKLATAIKNDDVGSVINEVDLDIINEFQRIATKESRLGIPLLIGRDVIHGYNTIFPIPLAQAASWSTELVETSANLAAIESSNNGINWTFAPMIDISRDPRWGRIAESLGEDPYLCSTLGVAMVKGFQGNNLANKTSIAACAKHFAGYGASESGRDYNTTNIPENELRNVYLPPFKALADAGVSTFMASFSDLNGVPVTGNSWLLNDILRDEWQYNGLVVSDWESIPQLVTHGFCEDEKSAAFEACQAGVDMEMASDTYAKNLPSFIQENKISIEQIDTMVSRLLKLKFDLGLFENHFTESRNPTEHLKNTYLNVAKEVATKSCVLLKNDKQILPLCKTKISSLAVIGPLADDGYEQLGTWIFDAKINQSVTCLDAIKDYVGNTVDVKFNEGLETSRSNNQDSFEEAVKIALSSDVAVMIVGEEAILSGEAHCRSNIDLPGCQEQLIDAIHKTGTPIVLVIMAGRPITLEKILPKVDAILFAWHPGTMGGPAITDLLFGEACPSGKLPVTFPRNVGQIPLYYGQKNTGRPASDATFVDINDIEVRAPQTSLGMTSTHLDTHFSPLFPFGFGLSYTQFEYTNIQVNMHSFSMGESVEVSATLSNVGSVDAEEIVQLYIRDLVGSVTRPVKELKGFQRIYLPAGQSKTVVFKVHTDELAFYNRQMKLNTEPGLFNAWIGSNSATELKAVFEVVLTPE</sequence>
<accession>A0A140JXI5</accession>
<dbReference type="GO" id="GO:0008422">
    <property type="term" value="F:beta-glucosidase activity"/>
    <property type="evidence" value="ECO:0007669"/>
    <property type="project" value="UniProtKB-EC"/>
</dbReference>
<dbReference type="GO" id="GO:0009251">
    <property type="term" value="P:glucan catabolic process"/>
    <property type="evidence" value="ECO:0007669"/>
    <property type="project" value="TreeGrafter"/>
</dbReference>
<evidence type="ECO:0000256" key="2">
    <source>
        <dbReference type="ARBA" id="ARBA00005336"/>
    </source>
</evidence>
<evidence type="ECO:0000259" key="10">
    <source>
        <dbReference type="SMART" id="SM01217"/>
    </source>
</evidence>
<dbReference type="InterPro" id="IPR026891">
    <property type="entry name" value="Fn3-like"/>
</dbReference>
<evidence type="ECO:0000256" key="7">
    <source>
        <dbReference type="ARBA" id="ARBA00031448"/>
    </source>
</evidence>
<dbReference type="InterPro" id="IPR013783">
    <property type="entry name" value="Ig-like_fold"/>
</dbReference>
<evidence type="ECO:0000256" key="1">
    <source>
        <dbReference type="ARBA" id="ARBA00000448"/>
    </source>
</evidence>
<comment type="catalytic activity">
    <reaction evidence="1">
        <text>Hydrolysis of terminal, non-reducing beta-D-glucosyl residues with release of beta-D-glucose.</text>
        <dbReference type="EC" id="3.2.1.21"/>
    </reaction>
</comment>
<dbReference type="InterPro" id="IPR051915">
    <property type="entry name" value="Cellulose_Degrad_GH3"/>
</dbReference>
<dbReference type="Gene3D" id="3.40.50.1700">
    <property type="entry name" value="Glycoside hydrolase family 3 C-terminal domain"/>
    <property type="match status" value="1"/>
</dbReference>
<evidence type="ECO:0000256" key="8">
    <source>
        <dbReference type="ARBA" id="ARBA00032194"/>
    </source>
</evidence>
<dbReference type="NCBIfam" id="NF011678">
    <property type="entry name" value="PRK15098.1"/>
    <property type="match status" value="1"/>
</dbReference>
<proteinExistence type="inferred from homology"/>
<dbReference type="EMBL" id="LC088489">
    <property type="protein sequence ID" value="BAU61812.1"/>
    <property type="molecule type" value="Genomic_DNA"/>
</dbReference>
<evidence type="ECO:0000313" key="11">
    <source>
        <dbReference type="EMBL" id="BAU61812.1"/>
    </source>
</evidence>
<dbReference type="InterPro" id="IPR036881">
    <property type="entry name" value="Glyco_hydro_3_C_sf"/>
</dbReference>
<dbReference type="Pfam" id="PF00933">
    <property type="entry name" value="Glyco_hydro_3"/>
    <property type="match status" value="1"/>
</dbReference>
<evidence type="ECO:0000256" key="6">
    <source>
        <dbReference type="ARBA" id="ARBA00023295"/>
    </source>
</evidence>
<dbReference type="FunFam" id="3.20.20.300:FF:000005">
    <property type="entry name" value="Periplasmic beta-glucosidase"/>
    <property type="match status" value="1"/>
</dbReference>
<feature type="domain" description="Fibronectin type III-like" evidence="10">
    <location>
        <begin position="655"/>
        <end position="724"/>
    </location>
</feature>
<name>A0A140JXI5_9GAMM</name>
<organism evidence="11">
    <name type="scientific">Colwellia sp. D7</name>
    <dbReference type="NCBI Taxonomy" id="1704084"/>
    <lineage>
        <taxon>Bacteria</taxon>
        <taxon>Pseudomonadati</taxon>
        <taxon>Pseudomonadota</taxon>
        <taxon>Gammaproteobacteria</taxon>
        <taxon>Alteromonadales</taxon>
        <taxon>Colwelliaceae</taxon>
        <taxon>Colwellia</taxon>
    </lineage>
</organism>
<keyword evidence="5" id="KW-0378">Hydrolase</keyword>
<dbReference type="SUPFAM" id="SSF51445">
    <property type="entry name" value="(Trans)glycosidases"/>
    <property type="match status" value="1"/>
</dbReference>